<protein>
    <submittedName>
        <fullName evidence="1">Uncharacterized protein</fullName>
    </submittedName>
</protein>
<reference evidence="1 2" key="1">
    <citation type="submission" date="2022-03" db="EMBL/GenBank/DDBJ databases">
        <authorList>
            <person name="Macdonald S."/>
            <person name="Ahmed S."/>
            <person name="Newling K."/>
        </authorList>
    </citation>
    <scope>NUCLEOTIDE SEQUENCE [LARGE SCALE GENOMIC DNA]</scope>
</reference>
<dbReference type="EMBL" id="CAKOAT010076155">
    <property type="protein sequence ID" value="CAH8313027.1"/>
    <property type="molecule type" value="Genomic_DNA"/>
</dbReference>
<dbReference type="Proteomes" id="UP001642260">
    <property type="component" value="Unassembled WGS sequence"/>
</dbReference>
<comment type="caution">
    <text evidence="1">The sequence shown here is derived from an EMBL/GenBank/DDBJ whole genome shotgun (WGS) entry which is preliminary data.</text>
</comment>
<dbReference type="AlphaFoldDB" id="A0ABC8JBJ7"/>
<keyword evidence="2" id="KW-1185">Reference proteome</keyword>
<sequence length="158" mass="18767">MGDDNPRIMHGVIITVYVDRRTTTVRSSRSFRRNEGTWKRGNDRRASLLAYIRQLRAESIAGDSKRDGVVDVESDNIPERPNPKKKKRRWIRKMMSKLRLQFLRPFRRKNRTWKYREFVPDEEEGKAKSKAYSSDLWKKLKNVVGGLSRGCVRRRRDS</sequence>
<organism evidence="1 2">
    <name type="scientific">Eruca vesicaria subsp. sativa</name>
    <name type="common">Garden rocket</name>
    <name type="synonym">Eruca sativa</name>
    <dbReference type="NCBI Taxonomy" id="29727"/>
    <lineage>
        <taxon>Eukaryota</taxon>
        <taxon>Viridiplantae</taxon>
        <taxon>Streptophyta</taxon>
        <taxon>Embryophyta</taxon>
        <taxon>Tracheophyta</taxon>
        <taxon>Spermatophyta</taxon>
        <taxon>Magnoliopsida</taxon>
        <taxon>eudicotyledons</taxon>
        <taxon>Gunneridae</taxon>
        <taxon>Pentapetalae</taxon>
        <taxon>rosids</taxon>
        <taxon>malvids</taxon>
        <taxon>Brassicales</taxon>
        <taxon>Brassicaceae</taxon>
        <taxon>Brassiceae</taxon>
        <taxon>Eruca</taxon>
    </lineage>
</organism>
<name>A0ABC8JBJ7_ERUVS</name>
<gene>
    <name evidence="1" type="ORF">ERUC_LOCUS6451</name>
</gene>
<evidence type="ECO:0000313" key="1">
    <source>
        <dbReference type="EMBL" id="CAH8313027.1"/>
    </source>
</evidence>
<proteinExistence type="predicted"/>
<evidence type="ECO:0000313" key="2">
    <source>
        <dbReference type="Proteomes" id="UP001642260"/>
    </source>
</evidence>
<accession>A0ABC8JBJ7</accession>